<dbReference type="PANTHER" id="PTHR42824:SF1">
    <property type="entry name" value="GLUTAMINE AMIDOTRANSFERASE YAFJ-RELATED"/>
    <property type="match status" value="1"/>
</dbReference>
<dbReference type="InterPro" id="IPR029055">
    <property type="entry name" value="Ntn_hydrolases_N"/>
</dbReference>
<sequence length="247" mass="28125">MRSIIMCDLFGLSCNEEDRATMSLPRFAELFSRQNPQGWGIAYYDDNKAVVVRPQAGEPYIAADSPLFSDTIKKARSTNIISHVRHATHGYKCELNCHPFTHHRNGRDWIFAHNGYVMGNLKKHPAAEGDTDSENIFHQMMDYVDEYMEGDAMHGLYPALKKAVKRILDDYGKDNINLNFLMSDGNMHYAFSHYDGKPMYMLGRTKGYGGAVLLSTQKVTDENWQKIGTDRLLAINRGEVLVHSDRI</sequence>
<reference evidence="3" key="1">
    <citation type="submission" date="2018-05" db="EMBL/GenBank/DDBJ databases">
        <authorList>
            <person name="Lanie J.A."/>
            <person name="Ng W.-L."/>
            <person name="Kazmierczak K.M."/>
            <person name="Andrzejewski T.M."/>
            <person name="Davidsen T.M."/>
            <person name="Wayne K.J."/>
            <person name="Tettelin H."/>
            <person name="Glass J.I."/>
            <person name="Rusch D."/>
            <person name="Podicherti R."/>
            <person name="Tsui H.-C.T."/>
            <person name="Winkler M.E."/>
        </authorList>
    </citation>
    <scope>NUCLEOTIDE SEQUENCE</scope>
</reference>
<dbReference type="Pfam" id="PF13230">
    <property type="entry name" value="GATase_4"/>
    <property type="match status" value="1"/>
</dbReference>
<dbReference type="InterPro" id="IPR026869">
    <property type="entry name" value="EgtC-like"/>
</dbReference>
<organism evidence="3">
    <name type="scientific">marine metagenome</name>
    <dbReference type="NCBI Taxonomy" id="408172"/>
    <lineage>
        <taxon>unclassified sequences</taxon>
        <taxon>metagenomes</taxon>
        <taxon>ecological metagenomes</taxon>
    </lineage>
</organism>
<dbReference type="PANTHER" id="PTHR42824">
    <property type="entry name" value="GLUTAMINE AMIDOTRANSFERASE"/>
    <property type="match status" value="1"/>
</dbReference>
<protein>
    <recommendedName>
        <fullName evidence="2">Glutamine amidotransferase type-2 domain-containing protein</fullName>
    </recommendedName>
</protein>
<dbReference type="Gene3D" id="3.60.20.10">
    <property type="entry name" value="Glutamine Phosphoribosylpyrophosphate, subunit 1, domain 1"/>
    <property type="match status" value="1"/>
</dbReference>
<dbReference type="CDD" id="cd01908">
    <property type="entry name" value="YafJ"/>
    <property type="match status" value="1"/>
</dbReference>
<evidence type="ECO:0000313" key="3">
    <source>
        <dbReference type="EMBL" id="SVB67139.1"/>
    </source>
</evidence>
<accession>A0A382FWY9</accession>
<dbReference type="SUPFAM" id="SSF56235">
    <property type="entry name" value="N-terminal nucleophile aminohydrolases (Ntn hydrolases)"/>
    <property type="match status" value="1"/>
</dbReference>
<evidence type="ECO:0000259" key="2">
    <source>
        <dbReference type="PROSITE" id="PS51278"/>
    </source>
</evidence>
<gene>
    <name evidence="3" type="ORF">METZ01_LOCUS219993</name>
</gene>
<feature type="domain" description="Glutamine amidotransferase type-2" evidence="2">
    <location>
        <begin position="7"/>
        <end position="246"/>
    </location>
</feature>
<proteinExistence type="predicted"/>
<dbReference type="EMBL" id="UINC01052147">
    <property type="protein sequence ID" value="SVB67139.1"/>
    <property type="molecule type" value="Genomic_DNA"/>
</dbReference>
<evidence type="ECO:0000256" key="1">
    <source>
        <dbReference type="ARBA" id="ARBA00022962"/>
    </source>
</evidence>
<dbReference type="InterPro" id="IPR017932">
    <property type="entry name" value="GATase_2_dom"/>
</dbReference>
<dbReference type="PROSITE" id="PS51278">
    <property type="entry name" value="GATASE_TYPE_2"/>
    <property type="match status" value="1"/>
</dbReference>
<name>A0A382FWY9_9ZZZZ</name>
<keyword evidence="1" id="KW-0315">Glutamine amidotransferase</keyword>
<dbReference type="AlphaFoldDB" id="A0A382FWY9"/>